<reference evidence="1" key="2">
    <citation type="journal article" date="2007" name="Science">
        <title>Draft genome sequence of the sexually transmitted pathogen Trichomonas vaginalis.</title>
        <authorList>
            <person name="Carlton J.M."/>
            <person name="Hirt R.P."/>
            <person name="Silva J.C."/>
            <person name="Delcher A.L."/>
            <person name="Schatz M."/>
            <person name="Zhao Q."/>
            <person name="Wortman J.R."/>
            <person name="Bidwell S.L."/>
            <person name="Alsmark U.C.M."/>
            <person name="Besteiro S."/>
            <person name="Sicheritz-Ponten T."/>
            <person name="Noel C.J."/>
            <person name="Dacks J.B."/>
            <person name="Foster P.G."/>
            <person name="Simillion C."/>
            <person name="Van de Peer Y."/>
            <person name="Miranda-Saavedra D."/>
            <person name="Barton G.J."/>
            <person name="Westrop G.D."/>
            <person name="Mueller S."/>
            <person name="Dessi D."/>
            <person name="Fiori P.L."/>
            <person name="Ren Q."/>
            <person name="Paulsen I."/>
            <person name="Zhang H."/>
            <person name="Bastida-Corcuera F.D."/>
            <person name="Simoes-Barbosa A."/>
            <person name="Brown M.T."/>
            <person name="Hayes R.D."/>
            <person name="Mukherjee M."/>
            <person name="Okumura C.Y."/>
            <person name="Schneider R."/>
            <person name="Smith A.J."/>
            <person name="Vanacova S."/>
            <person name="Villalvazo M."/>
            <person name="Haas B.J."/>
            <person name="Pertea M."/>
            <person name="Feldblyum T.V."/>
            <person name="Utterback T.R."/>
            <person name="Shu C.L."/>
            <person name="Osoegawa K."/>
            <person name="de Jong P.J."/>
            <person name="Hrdy I."/>
            <person name="Horvathova L."/>
            <person name="Zubacova Z."/>
            <person name="Dolezal P."/>
            <person name="Malik S.B."/>
            <person name="Logsdon J.M. Jr."/>
            <person name="Henze K."/>
            <person name="Gupta A."/>
            <person name="Wang C.C."/>
            <person name="Dunne R.L."/>
            <person name="Upcroft J.A."/>
            <person name="Upcroft P."/>
            <person name="White O."/>
            <person name="Salzberg S.L."/>
            <person name="Tang P."/>
            <person name="Chiu C.-H."/>
            <person name="Lee Y.-S."/>
            <person name="Embley T.M."/>
            <person name="Coombs G.H."/>
            <person name="Mottram J.C."/>
            <person name="Tachezy J."/>
            <person name="Fraser-Liggett C.M."/>
            <person name="Johnson P.J."/>
        </authorList>
    </citation>
    <scope>NUCLEOTIDE SEQUENCE [LARGE SCALE GENOMIC DNA]</scope>
    <source>
        <strain evidence="1">G3</strain>
    </source>
</reference>
<evidence type="ECO:0000313" key="2">
    <source>
        <dbReference type="Proteomes" id="UP000001542"/>
    </source>
</evidence>
<reference evidence="1" key="1">
    <citation type="submission" date="2006-10" db="EMBL/GenBank/DDBJ databases">
        <authorList>
            <person name="Amadeo P."/>
            <person name="Zhao Q."/>
            <person name="Wortman J."/>
            <person name="Fraser-Liggett C."/>
            <person name="Carlton J."/>
        </authorList>
    </citation>
    <scope>NUCLEOTIDE SEQUENCE</scope>
    <source>
        <strain evidence="1">G3</strain>
    </source>
</reference>
<proteinExistence type="predicted"/>
<dbReference type="AlphaFoldDB" id="A2GSS9"/>
<dbReference type="VEuPathDB" id="TrichDB:TVAG_568170"/>
<evidence type="ECO:0000313" key="1">
    <source>
        <dbReference type="EMBL" id="EAX79789.1"/>
    </source>
</evidence>
<dbReference type="EMBL" id="DS119591">
    <property type="protein sequence ID" value="EAX79789.1"/>
    <property type="molecule type" value="Genomic_DNA"/>
</dbReference>
<dbReference type="InParanoid" id="A2GSS9"/>
<dbReference type="Proteomes" id="UP000001542">
    <property type="component" value="Unassembled WGS sequence"/>
</dbReference>
<gene>
    <name evidence="1" type="ORF">TVAG_568170</name>
</gene>
<keyword evidence="2" id="KW-1185">Reference proteome</keyword>
<sequence>MSEQVSELEKTVQGFQTKSKFSRLTFADHMATVSIPKSCTVALRASVHNLAVLTLYETVNVYFTTQTQTPT</sequence>
<name>A2GSS9_TRIV3</name>
<accession>A2GSS9</accession>
<protein>
    <submittedName>
        <fullName evidence="1">Uncharacterized protein</fullName>
    </submittedName>
</protein>
<organism evidence="1 2">
    <name type="scientific">Trichomonas vaginalis (strain ATCC PRA-98 / G3)</name>
    <dbReference type="NCBI Taxonomy" id="412133"/>
    <lineage>
        <taxon>Eukaryota</taxon>
        <taxon>Metamonada</taxon>
        <taxon>Parabasalia</taxon>
        <taxon>Trichomonadida</taxon>
        <taxon>Trichomonadidae</taxon>
        <taxon>Trichomonas</taxon>
    </lineage>
</organism>